<comment type="caution">
    <text evidence="2">The sequence shown here is derived from an EMBL/GenBank/DDBJ whole genome shotgun (WGS) entry which is preliminary data.</text>
</comment>
<dbReference type="Proteomes" id="UP001147733">
    <property type="component" value="Unassembled WGS sequence"/>
</dbReference>
<dbReference type="AlphaFoldDB" id="A0A9W9TMU4"/>
<feature type="region of interest" description="Disordered" evidence="1">
    <location>
        <begin position="373"/>
        <end position="452"/>
    </location>
</feature>
<organism evidence="2 3">
    <name type="scientific">Penicillium citrinum</name>
    <dbReference type="NCBI Taxonomy" id="5077"/>
    <lineage>
        <taxon>Eukaryota</taxon>
        <taxon>Fungi</taxon>
        <taxon>Dikarya</taxon>
        <taxon>Ascomycota</taxon>
        <taxon>Pezizomycotina</taxon>
        <taxon>Eurotiomycetes</taxon>
        <taxon>Eurotiomycetidae</taxon>
        <taxon>Eurotiales</taxon>
        <taxon>Aspergillaceae</taxon>
        <taxon>Penicillium</taxon>
    </lineage>
</organism>
<evidence type="ECO:0000256" key="1">
    <source>
        <dbReference type="SAM" id="MobiDB-lite"/>
    </source>
</evidence>
<feature type="compositionally biased region" description="Polar residues" evidence="1">
    <location>
        <begin position="417"/>
        <end position="435"/>
    </location>
</feature>
<dbReference type="OrthoDB" id="4366200at2759"/>
<dbReference type="GeneID" id="81384986"/>
<accession>A0A9W9TMU4</accession>
<feature type="compositionally biased region" description="Polar residues" evidence="1">
    <location>
        <begin position="100"/>
        <end position="125"/>
    </location>
</feature>
<dbReference type="RefSeq" id="XP_056499260.1">
    <property type="nucleotide sequence ID" value="XM_056645819.1"/>
</dbReference>
<evidence type="ECO:0000313" key="3">
    <source>
        <dbReference type="Proteomes" id="UP001147733"/>
    </source>
</evidence>
<feature type="region of interest" description="Disordered" evidence="1">
    <location>
        <begin position="81"/>
        <end position="125"/>
    </location>
</feature>
<sequence>MEQCELPPGDACGFGVDDLGLTLSPGSQSQLLDDQSSADSAARDLINLPEFDFDILGSFDALTDFDPLVHDIEIPNLATTGKRSLDETDNDIEASPPKRTCQSPASSSPKSLARQTQSRMEVASQSSIPACSAVGRCNPASASAMSRFALGPSEVARYTAPRSAAPAVFSSPYRRPEYSPSAPYLHSRTVHVEVSESAIWGRLKSSQRRINVLVAERNRFRDRLLSHCQPDPRTGKLKIEEMEAELTTLRRVTSTQQTRTKNIKAESMTWQQRYTDLARTHNSLVADYNASRDSTRLPSPHCCTEDAVFGTEMWKTKHDKLFTEYHSLISALKSPGADPTEILKRIAHANNNDRASANYPSPASISSLSNYPRELSVASNPPSPASNHVPATGSGPPLMNLPGSNATNPMELDQDETTNMSNCPSGSNTPVSASSGHEAASHTARMNAPDSSVIRKSATSALPSDTLQSEVGDATLSHNTPHNRLIPRHCSPAVPPQDAMVIDLTDDGAETVSTPGIQHKEANPTTEPKLTNFRHALRT</sequence>
<name>A0A9W9TMU4_PENCI</name>
<proteinExistence type="predicted"/>
<protein>
    <submittedName>
        <fullName evidence="2">Uncharacterized protein</fullName>
    </submittedName>
</protein>
<feature type="region of interest" description="Disordered" evidence="1">
    <location>
        <begin position="513"/>
        <end position="539"/>
    </location>
</feature>
<reference evidence="2" key="1">
    <citation type="submission" date="2022-11" db="EMBL/GenBank/DDBJ databases">
        <authorList>
            <person name="Petersen C."/>
        </authorList>
    </citation>
    <scope>NUCLEOTIDE SEQUENCE</scope>
    <source>
        <strain evidence="2">IBT 23319</strain>
    </source>
</reference>
<gene>
    <name evidence="2" type="ORF">N7469_006901</name>
</gene>
<dbReference type="EMBL" id="JAPQKT010000006">
    <property type="protein sequence ID" value="KAJ5226895.1"/>
    <property type="molecule type" value="Genomic_DNA"/>
</dbReference>
<reference evidence="2" key="2">
    <citation type="journal article" date="2023" name="IMA Fungus">
        <title>Comparative genomic study of the Penicillium genus elucidates a diverse pangenome and 15 lateral gene transfer events.</title>
        <authorList>
            <person name="Petersen C."/>
            <person name="Sorensen T."/>
            <person name="Nielsen M.R."/>
            <person name="Sondergaard T.E."/>
            <person name="Sorensen J.L."/>
            <person name="Fitzpatrick D.A."/>
            <person name="Frisvad J.C."/>
            <person name="Nielsen K.L."/>
        </authorList>
    </citation>
    <scope>NUCLEOTIDE SEQUENCE</scope>
    <source>
        <strain evidence="2">IBT 23319</strain>
    </source>
</reference>
<feature type="compositionally biased region" description="Low complexity" evidence="1">
    <location>
        <begin position="376"/>
        <end position="391"/>
    </location>
</feature>
<evidence type="ECO:0000313" key="2">
    <source>
        <dbReference type="EMBL" id="KAJ5226895.1"/>
    </source>
</evidence>
<keyword evidence="3" id="KW-1185">Reference proteome</keyword>